<reference evidence="7 8" key="1">
    <citation type="submission" date="2017-03" db="EMBL/GenBank/DDBJ databases">
        <title>Genomes of endolithic fungi from Antarctica.</title>
        <authorList>
            <person name="Coleine C."/>
            <person name="Masonjones S."/>
            <person name="Stajich J.E."/>
        </authorList>
    </citation>
    <scope>NUCLEOTIDE SEQUENCE [LARGE SCALE GENOMIC DNA]</scope>
    <source>
        <strain evidence="7 8">CCFEE 5187</strain>
    </source>
</reference>
<evidence type="ECO:0000256" key="5">
    <source>
        <dbReference type="SAM" id="MobiDB-lite"/>
    </source>
</evidence>
<gene>
    <name evidence="7" type="ORF">B0A49_07979</name>
</gene>
<evidence type="ECO:0000256" key="4">
    <source>
        <dbReference type="ARBA" id="ARBA00023002"/>
    </source>
</evidence>
<evidence type="ECO:0000313" key="7">
    <source>
        <dbReference type="EMBL" id="TKA71148.1"/>
    </source>
</evidence>
<keyword evidence="2" id="KW-0285">Flavoprotein</keyword>
<feature type="compositionally biased region" description="Polar residues" evidence="5">
    <location>
        <begin position="125"/>
        <end position="140"/>
    </location>
</feature>
<feature type="region of interest" description="Disordered" evidence="5">
    <location>
        <begin position="125"/>
        <end position="156"/>
    </location>
</feature>
<dbReference type="PANTHER" id="PTHR43735">
    <property type="entry name" value="APOPTOSIS-INDUCING FACTOR 1"/>
    <property type="match status" value="1"/>
</dbReference>
<dbReference type="Gene3D" id="3.50.50.100">
    <property type="match status" value="1"/>
</dbReference>
<sequence length="462" mass="49109">MPQQPSEAEEPLNIVILGASFAGLSAAHHFFDIIAAKLGTGSAAPTYRVVVISPSTHIFWNTGAPRALVAPGLLPHKDAFVPIERGFRRHRGSQFTFIQGWATSLDTSARTITVGLTSAIATKRASQVSGHKRGASSTGSAGPKTPATPSSSKRGSQQTIPYHALILATGSQAHSPLLSLHGPHEKTIDTLDSFHARIPAAKSIVVCGGGPSGVESAAQLATYLNKNSSLPFLVHKKSYHPKRITLITGSARCLPNLPASVGKKAEKKLRGLGVEILHNVRLVSTTEDKARGTTVCALSNNTTVTADLYVAATGVVPNTAYLSPKLLNSAGYVATNADTLRVEAAGPRVYAVGDCASYSKNYVLDVYDAVPVLMHNMLNDLLAHELRLASPYGGNEEEIAALEDEHYEQNPTDSQLILITRYGGVGVVFGYRVPSVMVHVLKGRDYRIGKAKVVVENGNNPY</sequence>
<proteinExistence type="inferred from homology"/>
<evidence type="ECO:0000256" key="3">
    <source>
        <dbReference type="ARBA" id="ARBA00022827"/>
    </source>
</evidence>
<dbReference type="GO" id="GO:0005737">
    <property type="term" value="C:cytoplasm"/>
    <property type="evidence" value="ECO:0007669"/>
    <property type="project" value="TreeGrafter"/>
</dbReference>
<accession>A0A4U0X798</accession>
<dbReference type="SUPFAM" id="SSF51905">
    <property type="entry name" value="FAD/NAD(P)-binding domain"/>
    <property type="match status" value="1"/>
</dbReference>
<dbReference type="PRINTS" id="PR00368">
    <property type="entry name" value="FADPNR"/>
</dbReference>
<evidence type="ECO:0000313" key="8">
    <source>
        <dbReference type="Proteomes" id="UP000308768"/>
    </source>
</evidence>
<dbReference type="PRINTS" id="PR00411">
    <property type="entry name" value="PNDRDTASEI"/>
</dbReference>
<comment type="caution">
    <text evidence="7">The sequence shown here is derived from an EMBL/GenBank/DDBJ whole genome shotgun (WGS) entry which is preliminary data.</text>
</comment>
<evidence type="ECO:0000256" key="1">
    <source>
        <dbReference type="ARBA" id="ARBA00006442"/>
    </source>
</evidence>
<dbReference type="Proteomes" id="UP000308768">
    <property type="component" value="Unassembled WGS sequence"/>
</dbReference>
<protein>
    <recommendedName>
        <fullName evidence="6">FAD/NAD(P)-binding domain-containing protein</fullName>
    </recommendedName>
</protein>
<evidence type="ECO:0000256" key="2">
    <source>
        <dbReference type="ARBA" id="ARBA00022630"/>
    </source>
</evidence>
<dbReference type="Pfam" id="PF07992">
    <property type="entry name" value="Pyr_redox_2"/>
    <property type="match status" value="1"/>
</dbReference>
<dbReference type="AlphaFoldDB" id="A0A4U0X798"/>
<feature type="compositionally biased region" description="Polar residues" evidence="5">
    <location>
        <begin position="147"/>
        <end position="156"/>
    </location>
</feature>
<organism evidence="7 8">
    <name type="scientific">Cryomyces minteri</name>
    <dbReference type="NCBI Taxonomy" id="331657"/>
    <lineage>
        <taxon>Eukaryota</taxon>
        <taxon>Fungi</taxon>
        <taxon>Dikarya</taxon>
        <taxon>Ascomycota</taxon>
        <taxon>Pezizomycotina</taxon>
        <taxon>Dothideomycetes</taxon>
        <taxon>Dothideomycetes incertae sedis</taxon>
        <taxon>Cryomyces</taxon>
    </lineage>
</organism>
<dbReference type="EMBL" id="NAJN01000590">
    <property type="protein sequence ID" value="TKA71148.1"/>
    <property type="molecule type" value="Genomic_DNA"/>
</dbReference>
<feature type="domain" description="FAD/NAD(P)-binding" evidence="6">
    <location>
        <begin position="13"/>
        <end position="360"/>
    </location>
</feature>
<comment type="similarity">
    <text evidence="1">Belongs to the FAD-dependent oxidoreductase family.</text>
</comment>
<dbReference type="PANTHER" id="PTHR43735:SF3">
    <property type="entry name" value="FERROPTOSIS SUPPRESSOR PROTEIN 1"/>
    <property type="match status" value="1"/>
</dbReference>
<dbReference type="GO" id="GO:0050660">
    <property type="term" value="F:flavin adenine dinucleotide binding"/>
    <property type="evidence" value="ECO:0007669"/>
    <property type="project" value="TreeGrafter"/>
</dbReference>
<evidence type="ECO:0000259" key="6">
    <source>
        <dbReference type="Pfam" id="PF07992"/>
    </source>
</evidence>
<dbReference type="STRING" id="331657.A0A4U0X798"/>
<dbReference type="GO" id="GO:0004174">
    <property type="term" value="F:electron-transferring-flavoprotein dehydrogenase activity"/>
    <property type="evidence" value="ECO:0007669"/>
    <property type="project" value="TreeGrafter"/>
</dbReference>
<keyword evidence="8" id="KW-1185">Reference proteome</keyword>
<dbReference type="OrthoDB" id="202203at2759"/>
<name>A0A4U0X798_9PEZI</name>
<keyword evidence="4" id="KW-0560">Oxidoreductase</keyword>
<dbReference type="InterPro" id="IPR036188">
    <property type="entry name" value="FAD/NAD-bd_sf"/>
</dbReference>
<keyword evidence="3" id="KW-0274">FAD</keyword>
<dbReference type="InterPro" id="IPR023753">
    <property type="entry name" value="FAD/NAD-binding_dom"/>
</dbReference>